<dbReference type="InParanoid" id="A0A1X7T3S1"/>
<reference evidence="1" key="1">
    <citation type="submission" date="2017-05" db="UniProtKB">
        <authorList>
            <consortium name="EnsemblMetazoa"/>
        </authorList>
    </citation>
    <scope>IDENTIFICATION</scope>
</reference>
<accession>A0A1X7T3S1</accession>
<organism evidence="1">
    <name type="scientific">Amphimedon queenslandica</name>
    <name type="common">Sponge</name>
    <dbReference type="NCBI Taxonomy" id="400682"/>
    <lineage>
        <taxon>Eukaryota</taxon>
        <taxon>Metazoa</taxon>
        <taxon>Porifera</taxon>
        <taxon>Demospongiae</taxon>
        <taxon>Heteroscleromorpha</taxon>
        <taxon>Haplosclerida</taxon>
        <taxon>Niphatidae</taxon>
        <taxon>Amphimedon</taxon>
    </lineage>
</organism>
<dbReference type="AlphaFoldDB" id="A0A1X7T3S1"/>
<sequence>NLSMIILNSLHKLTVIIVILLFVCSALSITSSSNH</sequence>
<dbReference type="EnsemblMetazoa" id="Aqu2.1.09131_001">
    <property type="protein sequence ID" value="Aqu2.1.09131_001"/>
    <property type="gene ID" value="Aqu2.1.09131"/>
</dbReference>
<name>A0A1X7T3S1_AMPQE</name>
<protein>
    <submittedName>
        <fullName evidence="1">Uncharacterized protein</fullName>
    </submittedName>
</protein>
<proteinExistence type="predicted"/>
<evidence type="ECO:0000313" key="1">
    <source>
        <dbReference type="EnsemblMetazoa" id="Aqu2.1.09131_001"/>
    </source>
</evidence>